<organism evidence="5 6">
    <name type="scientific">Roseiterribacter gracilis</name>
    <dbReference type="NCBI Taxonomy" id="2812848"/>
    <lineage>
        <taxon>Bacteria</taxon>
        <taxon>Pseudomonadati</taxon>
        <taxon>Pseudomonadota</taxon>
        <taxon>Alphaproteobacteria</taxon>
        <taxon>Rhodospirillales</taxon>
        <taxon>Roseiterribacteraceae</taxon>
        <taxon>Roseiterribacter</taxon>
    </lineage>
</organism>
<comment type="caution">
    <text evidence="5">The sequence shown here is derived from an EMBL/GenBank/DDBJ whole genome shotgun (WGS) entry which is preliminary data.</text>
</comment>
<dbReference type="CDD" id="cd07033">
    <property type="entry name" value="TPP_PYR_DXS_TK_like"/>
    <property type="match status" value="1"/>
</dbReference>
<accession>A0A8S8XBS9</accession>
<dbReference type="PANTHER" id="PTHR43825">
    <property type="entry name" value="PYRUVATE DEHYDROGENASE E1 COMPONENT"/>
    <property type="match status" value="1"/>
</dbReference>
<name>A0A8S8XBS9_9PROT</name>
<dbReference type="Gene3D" id="3.40.50.970">
    <property type="match status" value="1"/>
</dbReference>
<dbReference type="EMBL" id="BOPV01000001">
    <property type="protein sequence ID" value="GIL41458.1"/>
    <property type="molecule type" value="Genomic_DNA"/>
</dbReference>
<keyword evidence="6" id="KW-1185">Reference proteome</keyword>
<dbReference type="SMART" id="SM00861">
    <property type="entry name" value="Transket_pyr"/>
    <property type="match status" value="1"/>
</dbReference>
<sequence>MRQTSLKMVHELARKDPRVLFIGSDLGAGTLADMKKEFPDRFFMEGVCEANIIGMAAGLAMEGYVPYINTIATFLTRRCFEQVAIDLCLHDLPARLIASGGGLVYAPLGPTHLAMEDIAILRALPNMTIVAPVDAEEMVRVMEASLDWPHPMYIRLAKGGDPVVSRAENGFEIGRAIQMAEGSDALIVSTGVMTTRALEAARSLAADGVAAAVLHMHTIKPLDAEALLRLASATRAIVTVEEHLASGGLGTAVLECVSDAGLAKRVLRIGLGDVFPEGYGSQEHLLQSNGLTAARIRDTVLTAIGGRAS</sequence>
<dbReference type="AlphaFoldDB" id="A0A8S8XBS9"/>
<keyword evidence="3" id="KW-0786">Thiamine pyrophosphate</keyword>
<dbReference type="Pfam" id="PF02780">
    <property type="entry name" value="Transketolase_C"/>
    <property type="match status" value="1"/>
</dbReference>
<dbReference type="PANTHER" id="PTHR43825:SF5">
    <property type="entry name" value="HYPOTHETICAL TRANSKETOLASE FAMILY PROTEIN"/>
    <property type="match status" value="1"/>
</dbReference>
<gene>
    <name evidence="5" type="ORF">TMPK1_36950</name>
</gene>
<evidence type="ECO:0000313" key="5">
    <source>
        <dbReference type="EMBL" id="GIL41458.1"/>
    </source>
</evidence>
<dbReference type="InterPro" id="IPR051157">
    <property type="entry name" value="PDH/Transketolase"/>
</dbReference>
<proteinExistence type="inferred from homology"/>
<evidence type="ECO:0000256" key="2">
    <source>
        <dbReference type="ARBA" id="ARBA00007131"/>
    </source>
</evidence>
<evidence type="ECO:0000256" key="1">
    <source>
        <dbReference type="ARBA" id="ARBA00001964"/>
    </source>
</evidence>
<comment type="cofactor">
    <cofactor evidence="1">
        <name>thiamine diphosphate</name>
        <dbReference type="ChEBI" id="CHEBI:58937"/>
    </cofactor>
</comment>
<dbReference type="InterPro" id="IPR005475">
    <property type="entry name" value="Transketolase-like_Pyr-bd"/>
</dbReference>
<protein>
    <submittedName>
        <fullName evidence="5">Transketolase</fullName>
    </submittedName>
</protein>
<dbReference type="InterPro" id="IPR009014">
    <property type="entry name" value="Transketo_C/PFOR_II"/>
</dbReference>
<dbReference type="Gene3D" id="3.40.50.920">
    <property type="match status" value="1"/>
</dbReference>
<dbReference type="RefSeq" id="WP_420244941.1">
    <property type="nucleotide sequence ID" value="NZ_BOPV01000001.1"/>
</dbReference>
<dbReference type="SUPFAM" id="SSF52518">
    <property type="entry name" value="Thiamin diphosphate-binding fold (THDP-binding)"/>
    <property type="match status" value="1"/>
</dbReference>
<dbReference type="Proteomes" id="UP000681075">
    <property type="component" value="Unassembled WGS sequence"/>
</dbReference>
<dbReference type="Pfam" id="PF02779">
    <property type="entry name" value="Transket_pyr"/>
    <property type="match status" value="1"/>
</dbReference>
<dbReference type="SUPFAM" id="SSF52922">
    <property type="entry name" value="TK C-terminal domain-like"/>
    <property type="match status" value="1"/>
</dbReference>
<evidence type="ECO:0000313" key="6">
    <source>
        <dbReference type="Proteomes" id="UP000681075"/>
    </source>
</evidence>
<evidence type="ECO:0000259" key="4">
    <source>
        <dbReference type="SMART" id="SM00861"/>
    </source>
</evidence>
<dbReference type="FunFam" id="3.40.50.970:FF:000129">
    <property type="entry name" value="Transketolase"/>
    <property type="match status" value="1"/>
</dbReference>
<reference evidence="5" key="1">
    <citation type="submission" date="2021-02" db="EMBL/GenBank/DDBJ databases">
        <title>Genome sequence of Rhodospirillales sp. strain TMPK1 isolated from soil.</title>
        <authorList>
            <person name="Nakai R."/>
            <person name="Kusada H."/>
            <person name="Tamaki H."/>
        </authorList>
    </citation>
    <scope>NUCLEOTIDE SEQUENCE</scope>
    <source>
        <strain evidence="5">TMPK1</strain>
    </source>
</reference>
<feature type="domain" description="Transketolase-like pyrimidine-binding" evidence="4">
    <location>
        <begin position="1"/>
        <end position="163"/>
    </location>
</feature>
<dbReference type="InterPro" id="IPR033248">
    <property type="entry name" value="Transketolase_C"/>
</dbReference>
<evidence type="ECO:0000256" key="3">
    <source>
        <dbReference type="ARBA" id="ARBA00023052"/>
    </source>
</evidence>
<dbReference type="InterPro" id="IPR029061">
    <property type="entry name" value="THDP-binding"/>
</dbReference>
<comment type="similarity">
    <text evidence="2">Belongs to the transketolase family.</text>
</comment>